<dbReference type="Pfam" id="PF03567">
    <property type="entry name" value="Sulfotransfer_2"/>
    <property type="match status" value="1"/>
</dbReference>
<reference evidence="2" key="1">
    <citation type="submission" date="2014-05" db="EMBL/GenBank/DDBJ databases">
        <authorList>
            <person name="Chronopoulou M."/>
        </authorList>
    </citation>
    <scope>NUCLEOTIDE SEQUENCE</scope>
    <source>
        <tissue evidence="2">Whole organism</tissue>
    </source>
</reference>
<accession>A0A0K2V2Q7</accession>
<evidence type="ECO:0000313" key="2">
    <source>
        <dbReference type="EMBL" id="CDW44818.1"/>
    </source>
</evidence>
<keyword evidence="1" id="KW-0732">Signal</keyword>
<dbReference type="GO" id="GO:0016020">
    <property type="term" value="C:membrane"/>
    <property type="evidence" value="ECO:0007669"/>
    <property type="project" value="InterPro"/>
</dbReference>
<feature type="chain" id="PRO_5005489101" description="Carbohydrate sulfotransferase" evidence="1">
    <location>
        <begin position="20"/>
        <end position="266"/>
    </location>
</feature>
<dbReference type="GO" id="GO:0008146">
    <property type="term" value="F:sulfotransferase activity"/>
    <property type="evidence" value="ECO:0007669"/>
    <property type="project" value="InterPro"/>
</dbReference>
<protein>
    <recommendedName>
        <fullName evidence="3">Carbohydrate sulfotransferase</fullName>
    </recommendedName>
</protein>
<dbReference type="EMBL" id="HACA01027457">
    <property type="protein sequence ID" value="CDW44818.1"/>
    <property type="molecule type" value="Transcribed_RNA"/>
</dbReference>
<dbReference type="InterPro" id="IPR005331">
    <property type="entry name" value="Sulfotransferase"/>
</dbReference>
<organism evidence="2">
    <name type="scientific">Lepeophtheirus salmonis</name>
    <name type="common">Salmon louse</name>
    <name type="synonym">Caligus salmonis</name>
    <dbReference type="NCBI Taxonomy" id="72036"/>
    <lineage>
        <taxon>Eukaryota</taxon>
        <taxon>Metazoa</taxon>
        <taxon>Ecdysozoa</taxon>
        <taxon>Arthropoda</taxon>
        <taxon>Crustacea</taxon>
        <taxon>Multicrustacea</taxon>
        <taxon>Hexanauplia</taxon>
        <taxon>Copepoda</taxon>
        <taxon>Siphonostomatoida</taxon>
        <taxon>Caligidae</taxon>
        <taxon>Lepeophtheirus</taxon>
    </lineage>
</organism>
<evidence type="ECO:0008006" key="3">
    <source>
        <dbReference type="Google" id="ProtNLM"/>
    </source>
</evidence>
<feature type="signal peptide" evidence="1">
    <location>
        <begin position="1"/>
        <end position="19"/>
    </location>
</feature>
<proteinExistence type="predicted"/>
<sequence length="266" mass="31007">MLVYNLLIALYSLLCPTNSTQLYSKYFDDNVIERLPHSHLRSPFNNIHIRRTTRLLRICKKYLDPGRLQSSGIQSLGTQSNNIFKIGRDVQILTCVPKGILDEECTLTLRDLQSHIPKLILVVHPFLRLGSVYLTHFEKICPFNEFINIVLKNPRHVLSLNEKKVHALSGSYLKDCQVCDQNLNPDIILKIDDPTFVENLENFQDEFNLKDEEMDMICTDGFLSRRAEMGKLFKNLSRFEMDELSEFYSLDMELFGYDPAHFYSYI</sequence>
<name>A0A0K2V2Q7_LEPSM</name>
<evidence type="ECO:0000256" key="1">
    <source>
        <dbReference type="SAM" id="SignalP"/>
    </source>
</evidence>
<dbReference type="AlphaFoldDB" id="A0A0K2V2Q7"/>